<dbReference type="AlphaFoldDB" id="A0A8B5YCX2"/>
<keyword evidence="1" id="KW-0472">Membrane</keyword>
<feature type="transmembrane region" description="Helical" evidence="1">
    <location>
        <begin position="31"/>
        <end position="48"/>
    </location>
</feature>
<evidence type="ECO:0000313" key="2">
    <source>
        <dbReference type="EMBL" id="TWL28437.1"/>
    </source>
</evidence>
<protein>
    <submittedName>
        <fullName evidence="2">Uncharacterized protein</fullName>
    </submittedName>
</protein>
<name>A0A8B5YCX2_BACLI</name>
<evidence type="ECO:0000256" key="1">
    <source>
        <dbReference type="SAM" id="Phobius"/>
    </source>
</evidence>
<reference evidence="2 3" key="1">
    <citation type="submission" date="2019-06" db="EMBL/GenBank/DDBJ databases">
        <title>Genome sequence analysis of &gt;100 Bacillus licheniformis strains suggests intrinsic resistance to this species.</title>
        <authorList>
            <person name="Wels M."/>
            <person name="Siezen R.J."/>
            <person name="Johansen E."/>
            <person name="Stuer-Lauridsen B."/>
            <person name="Bjerre K."/>
            <person name="Nielsen B.K.K."/>
        </authorList>
    </citation>
    <scope>NUCLEOTIDE SEQUENCE [LARGE SCALE GENOMIC DNA]</scope>
    <source>
        <strain evidence="2 3">BAC-16736</strain>
    </source>
</reference>
<dbReference type="Proteomes" id="UP000435910">
    <property type="component" value="Unassembled WGS sequence"/>
</dbReference>
<organism evidence="2 3">
    <name type="scientific">Bacillus licheniformis</name>
    <dbReference type="NCBI Taxonomy" id="1402"/>
    <lineage>
        <taxon>Bacteria</taxon>
        <taxon>Bacillati</taxon>
        <taxon>Bacillota</taxon>
        <taxon>Bacilli</taxon>
        <taxon>Bacillales</taxon>
        <taxon>Bacillaceae</taxon>
        <taxon>Bacillus</taxon>
    </lineage>
</organism>
<comment type="caution">
    <text evidence="2">The sequence shown here is derived from an EMBL/GenBank/DDBJ whole genome shotgun (WGS) entry which is preliminary data.</text>
</comment>
<dbReference type="RefSeq" id="WP_160330746.1">
    <property type="nucleotide sequence ID" value="NZ_CBDFOS010000001.1"/>
</dbReference>
<gene>
    <name evidence="2" type="ORF">CHCC16736_3039</name>
</gene>
<keyword evidence="1" id="KW-0812">Transmembrane</keyword>
<accession>A0A8B5YCX2</accession>
<feature type="transmembrane region" description="Helical" evidence="1">
    <location>
        <begin position="7"/>
        <end position="25"/>
    </location>
</feature>
<dbReference type="EMBL" id="NILC01000021">
    <property type="protein sequence ID" value="TWL28437.1"/>
    <property type="molecule type" value="Genomic_DNA"/>
</dbReference>
<keyword evidence="1" id="KW-1133">Transmembrane helix</keyword>
<evidence type="ECO:0000313" key="3">
    <source>
        <dbReference type="Proteomes" id="UP000435910"/>
    </source>
</evidence>
<proteinExistence type="predicted"/>
<sequence>MSQKTERILSYVSGVGLAFLAGLNIDKETLITLPVAALAIILIGIGVAEDKDEK</sequence>